<dbReference type="PROSITE" id="PS50054">
    <property type="entry name" value="TYR_PHOSPHATASE_DUAL"/>
    <property type="match status" value="1"/>
</dbReference>
<evidence type="ECO:0000256" key="1">
    <source>
        <dbReference type="ARBA" id="ARBA00008601"/>
    </source>
</evidence>
<dbReference type="InterPro" id="IPR016130">
    <property type="entry name" value="Tyr_Pase_AS"/>
</dbReference>
<dbReference type="SMART" id="SM00195">
    <property type="entry name" value="DSPc"/>
    <property type="match status" value="1"/>
</dbReference>
<name>A0A9D4EZ15_DREPO</name>
<dbReference type="PROSITE" id="PS50056">
    <property type="entry name" value="TYR_PHOSPHATASE_2"/>
    <property type="match status" value="1"/>
</dbReference>
<dbReference type="InterPro" id="IPR000387">
    <property type="entry name" value="Tyr_Pase_dom"/>
</dbReference>
<dbReference type="GO" id="GO:0004725">
    <property type="term" value="F:protein tyrosine phosphatase activity"/>
    <property type="evidence" value="ECO:0007669"/>
    <property type="project" value="UniProtKB-EC"/>
</dbReference>
<dbReference type="PANTHER" id="PTHR10159">
    <property type="entry name" value="DUAL SPECIFICITY PROTEIN PHOSPHATASE"/>
    <property type="match status" value="1"/>
</dbReference>
<evidence type="ECO:0000256" key="2">
    <source>
        <dbReference type="ARBA" id="ARBA00013064"/>
    </source>
</evidence>
<keyword evidence="4" id="KW-0904">Protein phosphatase</keyword>
<dbReference type="SUPFAM" id="SSF52799">
    <property type="entry name" value="(Phosphotyrosine protein) phosphatases II"/>
    <property type="match status" value="1"/>
</dbReference>
<dbReference type="SMART" id="SM00404">
    <property type="entry name" value="PTPc_motif"/>
    <property type="match status" value="1"/>
</dbReference>
<dbReference type="Pfam" id="PF00782">
    <property type="entry name" value="DSPc"/>
    <property type="match status" value="1"/>
</dbReference>
<sequence>MYPRLCEGKIHELHMQTAGACNVSPINMHLTTSSSDDLQVLPTELLSHLYIGDERHSTNAVSLNRVGITAILSVSTSGADKQFPEFVYKWIPIHDNVSENISAWFQEALLFIDFIRENGGKTLVHCKAGVSRSATICIAYLMVYKSFSLDQAFDFVQSKRSIVAPNLSFMQQLSEFERLLLATNTRSSYMTSSPSMTPLLTCAKTSEVSGQQGTLGNCFVF</sequence>
<dbReference type="GO" id="GO:0005737">
    <property type="term" value="C:cytoplasm"/>
    <property type="evidence" value="ECO:0007669"/>
    <property type="project" value="TreeGrafter"/>
</dbReference>
<proteinExistence type="inferred from homology"/>
<protein>
    <recommendedName>
        <fullName evidence="2">protein-tyrosine-phosphatase</fullName>
        <ecNumber evidence="2">3.1.3.48</ecNumber>
    </recommendedName>
</protein>
<comment type="similarity">
    <text evidence="1">Belongs to the protein-tyrosine phosphatase family. Non-receptor class dual specificity subfamily.</text>
</comment>
<dbReference type="EC" id="3.1.3.48" evidence="2"/>
<organism evidence="7 8">
    <name type="scientific">Dreissena polymorpha</name>
    <name type="common">Zebra mussel</name>
    <name type="synonym">Mytilus polymorpha</name>
    <dbReference type="NCBI Taxonomy" id="45954"/>
    <lineage>
        <taxon>Eukaryota</taxon>
        <taxon>Metazoa</taxon>
        <taxon>Spiralia</taxon>
        <taxon>Lophotrochozoa</taxon>
        <taxon>Mollusca</taxon>
        <taxon>Bivalvia</taxon>
        <taxon>Autobranchia</taxon>
        <taxon>Heteroconchia</taxon>
        <taxon>Euheterodonta</taxon>
        <taxon>Imparidentia</taxon>
        <taxon>Neoheterodontei</taxon>
        <taxon>Myida</taxon>
        <taxon>Dreissenoidea</taxon>
        <taxon>Dreissenidae</taxon>
        <taxon>Dreissena</taxon>
    </lineage>
</organism>
<feature type="domain" description="Tyrosine-protein phosphatase" evidence="5">
    <location>
        <begin position="41"/>
        <end position="182"/>
    </location>
</feature>
<reference evidence="7" key="1">
    <citation type="journal article" date="2019" name="bioRxiv">
        <title>The Genome of the Zebra Mussel, Dreissena polymorpha: A Resource for Invasive Species Research.</title>
        <authorList>
            <person name="McCartney M.A."/>
            <person name="Auch B."/>
            <person name="Kono T."/>
            <person name="Mallez S."/>
            <person name="Zhang Y."/>
            <person name="Obille A."/>
            <person name="Becker A."/>
            <person name="Abrahante J.E."/>
            <person name="Garbe J."/>
            <person name="Badalamenti J.P."/>
            <person name="Herman A."/>
            <person name="Mangelson H."/>
            <person name="Liachko I."/>
            <person name="Sullivan S."/>
            <person name="Sone E.D."/>
            <person name="Koren S."/>
            <person name="Silverstein K.A.T."/>
            <person name="Beckman K.B."/>
            <person name="Gohl D.M."/>
        </authorList>
    </citation>
    <scope>NUCLEOTIDE SEQUENCE</scope>
    <source>
        <strain evidence="7">Duluth1</strain>
        <tissue evidence="7">Whole animal</tissue>
    </source>
</reference>
<accession>A0A9D4EZ15</accession>
<evidence type="ECO:0000313" key="8">
    <source>
        <dbReference type="Proteomes" id="UP000828390"/>
    </source>
</evidence>
<gene>
    <name evidence="7" type="ORF">DPMN_164604</name>
</gene>
<dbReference type="EMBL" id="JAIWYP010000008">
    <property type="protein sequence ID" value="KAH3786497.1"/>
    <property type="molecule type" value="Genomic_DNA"/>
</dbReference>
<comment type="caution">
    <text evidence="7">The sequence shown here is derived from an EMBL/GenBank/DDBJ whole genome shotgun (WGS) entry which is preliminary data.</text>
</comment>
<keyword evidence="8" id="KW-1185">Reference proteome</keyword>
<evidence type="ECO:0000313" key="7">
    <source>
        <dbReference type="EMBL" id="KAH3786497.1"/>
    </source>
</evidence>
<dbReference type="PANTHER" id="PTHR10159:SF519">
    <property type="entry name" value="DUAL SPECIFICITY PROTEIN PHOSPHATASE MPK3"/>
    <property type="match status" value="1"/>
</dbReference>
<feature type="domain" description="Tyrosine specific protein phosphatases" evidence="6">
    <location>
        <begin position="106"/>
        <end position="160"/>
    </location>
</feature>
<evidence type="ECO:0000259" key="6">
    <source>
        <dbReference type="PROSITE" id="PS50056"/>
    </source>
</evidence>
<reference evidence="7" key="2">
    <citation type="submission" date="2020-11" db="EMBL/GenBank/DDBJ databases">
        <authorList>
            <person name="McCartney M.A."/>
            <person name="Auch B."/>
            <person name="Kono T."/>
            <person name="Mallez S."/>
            <person name="Becker A."/>
            <person name="Gohl D.M."/>
            <person name="Silverstein K.A.T."/>
            <person name="Koren S."/>
            <person name="Bechman K.B."/>
            <person name="Herman A."/>
            <person name="Abrahante J.E."/>
            <person name="Garbe J."/>
        </authorList>
    </citation>
    <scope>NUCLEOTIDE SEQUENCE</scope>
    <source>
        <strain evidence="7">Duluth1</strain>
        <tissue evidence="7">Whole animal</tissue>
    </source>
</reference>
<dbReference type="Proteomes" id="UP000828390">
    <property type="component" value="Unassembled WGS sequence"/>
</dbReference>
<evidence type="ECO:0000259" key="5">
    <source>
        <dbReference type="PROSITE" id="PS50054"/>
    </source>
</evidence>
<dbReference type="InterPro" id="IPR003595">
    <property type="entry name" value="Tyr_Pase_cat"/>
</dbReference>
<dbReference type="InterPro" id="IPR000340">
    <property type="entry name" value="Dual-sp_phosphatase_cat-dom"/>
</dbReference>
<dbReference type="PROSITE" id="PS00383">
    <property type="entry name" value="TYR_PHOSPHATASE_1"/>
    <property type="match status" value="1"/>
</dbReference>
<dbReference type="InterPro" id="IPR029021">
    <property type="entry name" value="Prot-tyrosine_phosphatase-like"/>
</dbReference>
<dbReference type="Gene3D" id="3.90.190.10">
    <property type="entry name" value="Protein tyrosine phosphatase superfamily"/>
    <property type="match status" value="1"/>
</dbReference>
<dbReference type="InterPro" id="IPR020422">
    <property type="entry name" value="TYR_PHOSPHATASE_DUAL_dom"/>
</dbReference>
<evidence type="ECO:0000256" key="4">
    <source>
        <dbReference type="ARBA" id="ARBA00022912"/>
    </source>
</evidence>
<evidence type="ECO:0000256" key="3">
    <source>
        <dbReference type="ARBA" id="ARBA00022801"/>
    </source>
</evidence>
<dbReference type="AlphaFoldDB" id="A0A9D4EZ15"/>
<dbReference type="GO" id="GO:0043409">
    <property type="term" value="P:negative regulation of MAPK cascade"/>
    <property type="evidence" value="ECO:0007669"/>
    <property type="project" value="TreeGrafter"/>
</dbReference>
<keyword evidence="3" id="KW-0378">Hydrolase</keyword>